<dbReference type="GO" id="GO:0005524">
    <property type="term" value="F:ATP binding"/>
    <property type="evidence" value="ECO:0007669"/>
    <property type="project" value="InterPro"/>
</dbReference>
<dbReference type="InterPro" id="IPR036869">
    <property type="entry name" value="J_dom_sf"/>
</dbReference>
<evidence type="ECO:0000256" key="6">
    <source>
        <dbReference type="ARBA" id="ARBA00023016"/>
    </source>
</evidence>
<dbReference type="GO" id="GO:0009408">
    <property type="term" value="P:response to heat"/>
    <property type="evidence" value="ECO:0007669"/>
    <property type="project" value="InterPro"/>
</dbReference>
<dbReference type="NCBIfam" id="NF008035">
    <property type="entry name" value="PRK10767.1"/>
    <property type="match status" value="1"/>
</dbReference>
<gene>
    <name evidence="10" type="ORF">UFOPK3772_01681</name>
</gene>
<keyword evidence="2" id="KW-0479">Metal-binding</keyword>
<dbReference type="FunFam" id="2.60.260.20:FF:000013">
    <property type="entry name" value="DnaJ subfamily B member 11"/>
    <property type="match status" value="1"/>
</dbReference>
<keyword evidence="6" id="KW-0346">Stress response</keyword>
<evidence type="ECO:0000313" key="10">
    <source>
        <dbReference type="EMBL" id="CAB4953140.1"/>
    </source>
</evidence>
<keyword evidence="3" id="KW-0677">Repeat</keyword>
<dbReference type="GO" id="GO:0031072">
    <property type="term" value="F:heat shock protein binding"/>
    <property type="evidence" value="ECO:0007669"/>
    <property type="project" value="InterPro"/>
</dbReference>
<dbReference type="SUPFAM" id="SSF57938">
    <property type="entry name" value="DnaJ/Hsp40 cysteine-rich domain"/>
    <property type="match status" value="1"/>
</dbReference>
<sequence length="398" mass="40628">MNKDWLEKDFYAILGVSKSATAESIKKEYRALARKLHPDKNPGDAKAEERFKQVSEAYDVLSDPAKRSEYDEARAMFASGGYGPQGFGGGGGRASNANINMEDLFGADAGGFGDFLGGIFNRGKGGRAPAPRRGQDVESDLTISFDDALDGVTVPLRLSSETACSSCHGTGAKAGTVPRVCAGCQGSGQVARNAGGFAFPETCSTCRGRGLIVDEPCTACRGSGRGSSTRTVQARIPAGVRDGARIKLKAKGAPGERGGPAGDLFVLVHVTSHPVFTRKGDSIAITVPVTFTEAALGGEVGVPTPRGGSVTLKIPAGTTGGRTFRIRGKGIVKKDGTNGDLLATVDIAVPQNLSGEAKEALAAYGLATADHDPRKDLRALAGAATAGGSAGGAAAGSV</sequence>
<dbReference type="Pfam" id="PF00226">
    <property type="entry name" value="DnaJ"/>
    <property type="match status" value="1"/>
</dbReference>
<keyword evidence="7" id="KW-0143">Chaperone</keyword>
<evidence type="ECO:0000256" key="7">
    <source>
        <dbReference type="ARBA" id="ARBA00023186"/>
    </source>
</evidence>
<dbReference type="GO" id="GO:0008270">
    <property type="term" value="F:zinc ion binding"/>
    <property type="evidence" value="ECO:0007669"/>
    <property type="project" value="UniProtKB-KW"/>
</dbReference>
<dbReference type="SMART" id="SM00271">
    <property type="entry name" value="DnaJ"/>
    <property type="match status" value="1"/>
</dbReference>
<dbReference type="InterPro" id="IPR008971">
    <property type="entry name" value="HSP40/DnaJ_pept-bd"/>
</dbReference>
<evidence type="ECO:0000256" key="5">
    <source>
        <dbReference type="ARBA" id="ARBA00022833"/>
    </source>
</evidence>
<dbReference type="GO" id="GO:0051082">
    <property type="term" value="F:unfolded protein binding"/>
    <property type="evidence" value="ECO:0007669"/>
    <property type="project" value="InterPro"/>
</dbReference>
<dbReference type="PANTHER" id="PTHR43096">
    <property type="entry name" value="DNAJ HOMOLOG 1, MITOCHONDRIAL-RELATED"/>
    <property type="match status" value="1"/>
</dbReference>
<dbReference type="CDD" id="cd10719">
    <property type="entry name" value="DnaJ_zf"/>
    <property type="match status" value="1"/>
</dbReference>
<dbReference type="PROSITE" id="PS50076">
    <property type="entry name" value="DNAJ_2"/>
    <property type="match status" value="1"/>
</dbReference>
<keyword evidence="4" id="KW-0863">Zinc-finger</keyword>
<dbReference type="InterPro" id="IPR002939">
    <property type="entry name" value="DnaJ_C"/>
</dbReference>
<dbReference type="Pfam" id="PF00684">
    <property type="entry name" value="DnaJ_CXXCXGXG"/>
    <property type="match status" value="1"/>
</dbReference>
<dbReference type="PANTHER" id="PTHR43096:SF54">
    <property type="entry name" value="CHAPERONE PROTEIN DNAJ 1"/>
    <property type="match status" value="1"/>
</dbReference>
<feature type="domain" description="J" evidence="8">
    <location>
        <begin position="9"/>
        <end position="74"/>
    </location>
</feature>
<dbReference type="InterPro" id="IPR001305">
    <property type="entry name" value="HSP_DnaJ_Cys-rich_dom"/>
</dbReference>
<evidence type="ECO:0000256" key="2">
    <source>
        <dbReference type="ARBA" id="ARBA00022723"/>
    </source>
</evidence>
<dbReference type="CDD" id="cd06257">
    <property type="entry name" value="DnaJ"/>
    <property type="match status" value="1"/>
</dbReference>
<dbReference type="PRINTS" id="PR00625">
    <property type="entry name" value="JDOMAIN"/>
</dbReference>
<keyword evidence="5" id="KW-0862">Zinc</keyword>
<dbReference type="InterPro" id="IPR018253">
    <property type="entry name" value="DnaJ_domain_CS"/>
</dbReference>
<dbReference type="PROSITE" id="PS00636">
    <property type="entry name" value="DNAJ_1"/>
    <property type="match status" value="1"/>
</dbReference>
<name>A0A6J7KAX6_9ZZZZ</name>
<protein>
    <submittedName>
        <fullName evidence="10">Unannotated protein</fullName>
    </submittedName>
</protein>
<dbReference type="NCBIfam" id="TIGR02349">
    <property type="entry name" value="DnaJ_bact"/>
    <property type="match status" value="1"/>
</dbReference>
<dbReference type="Gene3D" id="1.10.287.110">
    <property type="entry name" value="DnaJ domain"/>
    <property type="match status" value="1"/>
</dbReference>
<feature type="domain" description="CR-type" evidence="9">
    <location>
        <begin position="151"/>
        <end position="229"/>
    </location>
</feature>
<dbReference type="PROSITE" id="PS51188">
    <property type="entry name" value="ZF_CR"/>
    <property type="match status" value="1"/>
</dbReference>
<evidence type="ECO:0000259" key="8">
    <source>
        <dbReference type="PROSITE" id="PS50076"/>
    </source>
</evidence>
<dbReference type="Gene3D" id="2.10.230.10">
    <property type="entry name" value="Heat shock protein DnaJ, cysteine-rich domain"/>
    <property type="match status" value="1"/>
</dbReference>
<dbReference type="AlphaFoldDB" id="A0A6J7KAX6"/>
<dbReference type="GO" id="GO:0042026">
    <property type="term" value="P:protein refolding"/>
    <property type="evidence" value="ECO:0007669"/>
    <property type="project" value="TreeGrafter"/>
</dbReference>
<evidence type="ECO:0000256" key="4">
    <source>
        <dbReference type="ARBA" id="ARBA00022771"/>
    </source>
</evidence>
<dbReference type="FunFam" id="2.10.230.10:FF:000002">
    <property type="entry name" value="Molecular chaperone DnaJ"/>
    <property type="match status" value="1"/>
</dbReference>
<dbReference type="InterPro" id="IPR012724">
    <property type="entry name" value="DnaJ"/>
</dbReference>
<dbReference type="HAMAP" id="MF_01152">
    <property type="entry name" value="DnaJ"/>
    <property type="match status" value="1"/>
</dbReference>
<keyword evidence="1" id="KW-0963">Cytoplasm</keyword>
<dbReference type="InterPro" id="IPR001623">
    <property type="entry name" value="DnaJ_domain"/>
</dbReference>
<dbReference type="CDD" id="cd10747">
    <property type="entry name" value="DnaJ_C"/>
    <property type="match status" value="1"/>
</dbReference>
<accession>A0A6J7KAX6</accession>
<dbReference type="SUPFAM" id="SSF46565">
    <property type="entry name" value="Chaperone J-domain"/>
    <property type="match status" value="1"/>
</dbReference>
<proteinExistence type="inferred from homology"/>
<dbReference type="InterPro" id="IPR036410">
    <property type="entry name" value="HSP_DnaJ_Cys-rich_dom_sf"/>
</dbReference>
<dbReference type="GO" id="GO:0005737">
    <property type="term" value="C:cytoplasm"/>
    <property type="evidence" value="ECO:0007669"/>
    <property type="project" value="TreeGrafter"/>
</dbReference>
<dbReference type="SUPFAM" id="SSF49493">
    <property type="entry name" value="HSP40/DnaJ peptide-binding domain"/>
    <property type="match status" value="2"/>
</dbReference>
<evidence type="ECO:0000256" key="3">
    <source>
        <dbReference type="ARBA" id="ARBA00022737"/>
    </source>
</evidence>
<evidence type="ECO:0000259" key="9">
    <source>
        <dbReference type="PROSITE" id="PS51188"/>
    </source>
</evidence>
<dbReference type="Gene3D" id="2.60.260.20">
    <property type="entry name" value="Urease metallochaperone UreE, N-terminal domain"/>
    <property type="match status" value="2"/>
</dbReference>
<dbReference type="Pfam" id="PF01556">
    <property type="entry name" value="DnaJ_C"/>
    <property type="match status" value="1"/>
</dbReference>
<organism evidence="10">
    <name type="scientific">freshwater metagenome</name>
    <dbReference type="NCBI Taxonomy" id="449393"/>
    <lineage>
        <taxon>unclassified sequences</taxon>
        <taxon>metagenomes</taxon>
        <taxon>ecological metagenomes</taxon>
    </lineage>
</organism>
<evidence type="ECO:0000256" key="1">
    <source>
        <dbReference type="ARBA" id="ARBA00022490"/>
    </source>
</evidence>
<dbReference type="EMBL" id="CAFBNE010000051">
    <property type="protein sequence ID" value="CAB4953140.1"/>
    <property type="molecule type" value="Genomic_DNA"/>
</dbReference>
<reference evidence="10" key="1">
    <citation type="submission" date="2020-05" db="EMBL/GenBank/DDBJ databases">
        <authorList>
            <person name="Chiriac C."/>
            <person name="Salcher M."/>
            <person name="Ghai R."/>
            <person name="Kavagutti S V."/>
        </authorList>
    </citation>
    <scope>NUCLEOTIDE SEQUENCE</scope>
</reference>